<feature type="domain" description="Release factor glutamine methyltransferase N-terminal" evidence="7">
    <location>
        <begin position="28"/>
        <end position="84"/>
    </location>
</feature>
<keyword evidence="4" id="KW-0949">S-adenosyl-L-methionine</keyword>
<evidence type="ECO:0000256" key="3">
    <source>
        <dbReference type="ARBA" id="ARBA00022679"/>
    </source>
</evidence>
<organism evidence="8 9">
    <name type="scientific">Candidatus Treponema excrementipullorum</name>
    <dbReference type="NCBI Taxonomy" id="2838768"/>
    <lineage>
        <taxon>Bacteria</taxon>
        <taxon>Pseudomonadati</taxon>
        <taxon>Spirochaetota</taxon>
        <taxon>Spirochaetia</taxon>
        <taxon>Spirochaetales</taxon>
        <taxon>Treponemataceae</taxon>
        <taxon>Treponema</taxon>
    </lineage>
</organism>
<comment type="caution">
    <text evidence="8">The sequence shown here is derived from an EMBL/GenBank/DDBJ whole genome shotgun (WGS) entry which is preliminary data.</text>
</comment>
<evidence type="ECO:0000313" key="8">
    <source>
        <dbReference type="EMBL" id="MBU3849200.1"/>
    </source>
</evidence>
<dbReference type="InterPro" id="IPR040758">
    <property type="entry name" value="PrmC_N"/>
</dbReference>
<dbReference type="Pfam" id="PF17827">
    <property type="entry name" value="PrmC_N"/>
    <property type="match status" value="1"/>
</dbReference>
<dbReference type="GO" id="GO:0102559">
    <property type="term" value="F:peptide chain release factor N(5)-glutamine methyltransferase activity"/>
    <property type="evidence" value="ECO:0007669"/>
    <property type="project" value="UniProtKB-EC"/>
</dbReference>
<dbReference type="Gene3D" id="1.10.8.10">
    <property type="entry name" value="DNA helicase RuvA subunit, C-terminal domain"/>
    <property type="match status" value="1"/>
</dbReference>
<dbReference type="Proteomes" id="UP000823914">
    <property type="component" value="Unassembled WGS sequence"/>
</dbReference>
<reference evidence="8" key="2">
    <citation type="submission" date="2021-04" db="EMBL/GenBank/DDBJ databases">
        <authorList>
            <person name="Gilroy R."/>
        </authorList>
    </citation>
    <scope>NUCLEOTIDE SEQUENCE</scope>
    <source>
        <strain evidence="8">Gambia15-2214</strain>
    </source>
</reference>
<evidence type="ECO:0000256" key="4">
    <source>
        <dbReference type="ARBA" id="ARBA00022691"/>
    </source>
</evidence>
<dbReference type="EC" id="2.1.1.297" evidence="1"/>
<evidence type="ECO:0000256" key="2">
    <source>
        <dbReference type="ARBA" id="ARBA00022603"/>
    </source>
</evidence>
<dbReference type="EMBL" id="JAHLFV010000031">
    <property type="protein sequence ID" value="MBU3849200.1"/>
    <property type="molecule type" value="Genomic_DNA"/>
</dbReference>
<dbReference type="NCBIfam" id="TIGR00536">
    <property type="entry name" value="hemK_fam"/>
    <property type="match status" value="1"/>
</dbReference>
<dbReference type="NCBIfam" id="TIGR03534">
    <property type="entry name" value="RF_mod_PrmC"/>
    <property type="match status" value="1"/>
</dbReference>
<evidence type="ECO:0000256" key="5">
    <source>
        <dbReference type="ARBA" id="ARBA00048391"/>
    </source>
</evidence>
<dbReference type="PANTHER" id="PTHR18895">
    <property type="entry name" value="HEMK METHYLTRANSFERASE"/>
    <property type="match status" value="1"/>
</dbReference>
<dbReference type="InterPro" id="IPR002052">
    <property type="entry name" value="DNA_methylase_N6_adenine_CS"/>
</dbReference>
<dbReference type="InterPro" id="IPR019874">
    <property type="entry name" value="RF_methyltr_PrmC"/>
</dbReference>
<dbReference type="Pfam" id="PF05175">
    <property type="entry name" value="MTS"/>
    <property type="match status" value="1"/>
</dbReference>
<dbReference type="GO" id="GO:0003676">
    <property type="term" value="F:nucleic acid binding"/>
    <property type="evidence" value="ECO:0007669"/>
    <property type="project" value="InterPro"/>
</dbReference>
<dbReference type="InterPro" id="IPR050320">
    <property type="entry name" value="N5-glutamine_MTase"/>
</dbReference>
<comment type="catalytic activity">
    <reaction evidence="5">
        <text>L-glutaminyl-[peptide chain release factor] + S-adenosyl-L-methionine = N(5)-methyl-L-glutaminyl-[peptide chain release factor] + S-adenosyl-L-homocysteine + H(+)</text>
        <dbReference type="Rhea" id="RHEA:42896"/>
        <dbReference type="Rhea" id="RHEA-COMP:10271"/>
        <dbReference type="Rhea" id="RHEA-COMP:10272"/>
        <dbReference type="ChEBI" id="CHEBI:15378"/>
        <dbReference type="ChEBI" id="CHEBI:30011"/>
        <dbReference type="ChEBI" id="CHEBI:57856"/>
        <dbReference type="ChEBI" id="CHEBI:59789"/>
        <dbReference type="ChEBI" id="CHEBI:61891"/>
        <dbReference type="EC" id="2.1.1.297"/>
    </reaction>
</comment>
<keyword evidence="2 8" id="KW-0489">Methyltransferase</keyword>
<accession>A0A9E2NYG4</accession>
<dbReference type="InterPro" id="IPR007848">
    <property type="entry name" value="Small_mtfrase_dom"/>
</dbReference>
<dbReference type="Gene3D" id="3.40.50.150">
    <property type="entry name" value="Vaccinia Virus protein VP39"/>
    <property type="match status" value="1"/>
</dbReference>
<dbReference type="InterPro" id="IPR004556">
    <property type="entry name" value="HemK-like"/>
</dbReference>
<dbReference type="PROSITE" id="PS00092">
    <property type="entry name" value="N6_MTASE"/>
    <property type="match status" value="1"/>
</dbReference>
<feature type="domain" description="Methyltransferase small" evidence="6">
    <location>
        <begin position="118"/>
        <end position="209"/>
    </location>
</feature>
<gene>
    <name evidence="8" type="primary">prmC</name>
    <name evidence="8" type="ORF">IAA16_01390</name>
</gene>
<dbReference type="SUPFAM" id="SSF53335">
    <property type="entry name" value="S-adenosyl-L-methionine-dependent methyltransferases"/>
    <property type="match status" value="1"/>
</dbReference>
<dbReference type="GO" id="GO:0032259">
    <property type="term" value="P:methylation"/>
    <property type="evidence" value="ECO:0007669"/>
    <property type="project" value="UniProtKB-KW"/>
</dbReference>
<sequence>MSKLTIYEARKFGFQILSQAVTQVGPVTSTPRLDSDCILAALLNADKTFLLTHGELFLSEQQEIDFKKLIHQRTSGLSVAYITGYKEFYGRDFFVTPSVLIPKPDTEILVEKSFEKIITLLDKKESLVIYDVCTGSGCIAISLYKELENKKLIHRCKILCSDISPEALKIAEYNSKKHGCSMEFLCGDLLEPFRSKPEPDVIISNPPYVPLNVCNELLADGRSEPILALNGDCEGSSDGTGLIKKMIGPCYKLLHHDGFIFLETGEYNSDTVKEYLLEQNFKDIRVHNDLEGMPRVLEARKE</sequence>
<proteinExistence type="predicted"/>
<protein>
    <recommendedName>
        <fullName evidence="1">peptide chain release factor N(5)-glutamine methyltransferase</fullName>
        <ecNumber evidence="1">2.1.1.297</ecNumber>
    </recommendedName>
</protein>
<name>A0A9E2NYG4_9SPIR</name>
<evidence type="ECO:0000259" key="7">
    <source>
        <dbReference type="Pfam" id="PF17827"/>
    </source>
</evidence>
<dbReference type="InterPro" id="IPR029063">
    <property type="entry name" value="SAM-dependent_MTases_sf"/>
</dbReference>
<dbReference type="CDD" id="cd02440">
    <property type="entry name" value="AdoMet_MTases"/>
    <property type="match status" value="1"/>
</dbReference>
<keyword evidence="3 8" id="KW-0808">Transferase</keyword>
<dbReference type="AlphaFoldDB" id="A0A9E2NYG4"/>
<reference evidence="8" key="1">
    <citation type="journal article" date="2021" name="PeerJ">
        <title>Extensive microbial diversity within the chicken gut microbiome revealed by metagenomics and culture.</title>
        <authorList>
            <person name="Gilroy R."/>
            <person name="Ravi A."/>
            <person name="Getino M."/>
            <person name="Pursley I."/>
            <person name="Horton D.L."/>
            <person name="Alikhan N.F."/>
            <person name="Baker D."/>
            <person name="Gharbi K."/>
            <person name="Hall N."/>
            <person name="Watson M."/>
            <person name="Adriaenssens E.M."/>
            <person name="Foster-Nyarko E."/>
            <person name="Jarju S."/>
            <person name="Secka A."/>
            <person name="Antonio M."/>
            <person name="Oren A."/>
            <person name="Chaudhuri R.R."/>
            <person name="La Ragione R."/>
            <person name="Hildebrand F."/>
            <person name="Pallen M.J."/>
        </authorList>
    </citation>
    <scope>NUCLEOTIDE SEQUENCE</scope>
    <source>
        <strain evidence="8">Gambia15-2214</strain>
    </source>
</reference>
<evidence type="ECO:0000313" key="9">
    <source>
        <dbReference type="Proteomes" id="UP000823914"/>
    </source>
</evidence>
<dbReference type="PANTHER" id="PTHR18895:SF74">
    <property type="entry name" value="MTRF1L RELEASE FACTOR GLUTAMINE METHYLTRANSFERASE"/>
    <property type="match status" value="1"/>
</dbReference>
<evidence type="ECO:0000259" key="6">
    <source>
        <dbReference type="Pfam" id="PF05175"/>
    </source>
</evidence>
<evidence type="ECO:0000256" key="1">
    <source>
        <dbReference type="ARBA" id="ARBA00012771"/>
    </source>
</evidence>